<dbReference type="Gene3D" id="1.10.3290.10">
    <property type="entry name" value="Fido-like domain"/>
    <property type="match status" value="1"/>
</dbReference>
<evidence type="ECO:0000256" key="2">
    <source>
        <dbReference type="ARBA" id="ARBA00022695"/>
    </source>
</evidence>
<comment type="catalytic activity">
    <reaction evidence="7">
        <text>L-tyrosyl-[protein] + ATP = O-(5'-adenylyl)-L-tyrosyl-[protein] + diphosphate</text>
        <dbReference type="Rhea" id="RHEA:54288"/>
        <dbReference type="Rhea" id="RHEA-COMP:10136"/>
        <dbReference type="Rhea" id="RHEA-COMP:13846"/>
        <dbReference type="ChEBI" id="CHEBI:30616"/>
        <dbReference type="ChEBI" id="CHEBI:33019"/>
        <dbReference type="ChEBI" id="CHEBI:46858"/>
        <dbReference type="ChEBI" id="CHEBI:83624"/>
        <dbReference type="EC" id="2.7.7.108"/>
    </reaction>
</comment>
<protein>
    <recommendedName>
        <fullName evidence="5">protein adenylyltransferase</fullName>
        <ecNumber evidence="5">2.7.7.108</ecNumber>
    </recommendedName>
</protein>
<feature type="domain" description="Fido" evidence="8">
    <location>
        <begin position="51"/>
        <end position="206"/>
    </location>
</feature>
<dbReference type="Proteomes" id="UP001562159">
    <property type="component" value="Unassembled WGS sequence"/>
</dbReference>
<sequence>MSGDNPYIDQQTGTFKNKLGITDPGKMLQTEYRVSAERIAQLDASPIRGDFGLKHMQQVHAHIFGDLYGWAGKIRTVNISKTEPGQSWKSRFADVDRLEDAGRIIAADVKAMNGLKGLDKADVVKGMTAIFSKMNYMHAFPEGNGRTTQTMMKLLARDAGYELDFSKVSRQEWNNASARTMPQSNIKEPGYVRRPDFQPMLEVFNKITSRLERDKTATREQPGRER</sequence>
<keyword evidence="10" id="KW-1185">Reference proteome</keyword>
<dbReference type="SUPFAM" id="SSF140931">
    <property type="entry name" value="Fic-like"/>
    <property type="match status" value="1"/>
</dbReference>
<dbReference type="EC" id="2.7.7.108" evidence="5"/>
<evidence type="ECO:0000313" key="10">
    <source>
        <dbReference type="Proteomes" id="UP001562159"/>
    </source>
</evidence>
<keyword evidence="4" id="KW-0067">ATP-binding</keyword>
<evidence type="ECO:0000256" key="3">
    <source>
        <dbReference type="ARBA" id="ARBA00022741"/>
    </source>
</evidence>
<dbReference type="InterPro" id="IPR036597">
    <property type="entry name" value="Fido-like_dom_sf"/>
</dbReference>
<evidence type="ECO:0000313" key="9">
    <source>
        <dbReference type="EMBL" id="MEY2184381.1"/>
    </source>
</evidence>
<evidence type="ECO:0000256" key="7">
    <source>
        <dbReference type="ARBA" id="ARBA00048696"/>
    </source>
</evidence>
<dbReference type="InterPro" id="IPR003812">
    <property type="entry name" value="Fido"/>
</dbReference>
<evidence type="ECO:0000259" key="8">
    <source>
        <dbReference type="PROSITE" id="PS51459"/>
    </source>
</evidence>
<dbReference type="PROSITE" id="PS51459">
    <property type="entry name" value="FIDO"/>
    <property type="match status" value="1"/>
</dbReference>
<evidence type="ECO:0000256" key="1">
    <source>
        <dbReference type="ARBA" id="ARBA00022679"/>
    </source>
</evidence>
<comment type="caution">
    <text evidence="9">The sequence shown here is derived from an EMBL/GenBank/DDBJ whole genome shotgun (WGS) entry which is preliminary data.</text>
</comment>
<comment type="catalytic activity">
    <reaction evidence="6">
        <text>L-threonyl-[protein] + ATP = 3-O-(5'-adenylyl)-L-threonyl-[protein] + diphosphate</text>
        <dbReference type="Rhea" id="RHEA:54292"/>
        <dbReference type="Rhea" id="RHEA-COMP:11060"/>
        <dbReference type="Rhea" id="RHEA-COMP:13847"/>
        <dbReference type="ChEBI" id="CHEBI:30013"/>
        <dbReference type="ChEBI" id="CHEBI:30616"/>
        <dbReference type="ChEBI" id="CHEBI:33019"/>
        <dbReference type="ChEBI" id="CHEBI:138113"/>
        <dbReference type="EC" id="2.7.7.108"/>
    </reaction>
</comment>
<organism evidence="9 10">
    <name type="scientific">Rhodanobacter humi</name>
    <dbReference type="NCBI Taxonomy" id="1888173"/>
    <lineage>
        <taxon>Bacteria</taxon>
        <taxon>Pseudomonadati</taxon>
        <taxon>Pseudomonadota</taxon>
        <taxon>Gammaproteobacteria</taxon>
        <taxon>Lysobacterales</taxon>
        <taxon>Rhodanobacteraceae</taxon>
        <taxon>Rhodanobacter</taxon>
    </lineage>
</organism>
<dbReference type="PANTHER" id="PTHR39560:SF1">
    <property type="entry name" value="PROTEIN ADENYLYLTRANSFERASE FIC-RELATED"/>
    <property type="match status" value="1"/>
</dbReference>
<dbReference type="Pfam" id="PF02661">
    <property type="entry name" value="Fic"/>
    <property type="match status" value="1"/>
</dbReference>
<proteinExistence type="predicted"/>
<evidence type="ECO:0000256" key="4">
    <source>
        <dbReference type="ARBA" id="ARBA00022840"/>
    </source>
</evidence>
<dbReference type="PANTHER" id="PTHR39560">
    <property type="entry name" value="PROTEIN ADENYLYLTRANSFERASE FIC-RELATED"/>
    <property type="match status" value="1"/>
</dbReference>
<keyword evidence="1" id="KW-0808">Transferase</keyword>
<accession>A0ABV4AVF5</accession>
<gene>
    <name evidence="9" type="ORF">AB7878_18390</name>
</gene>
<name>A0ABV4AVF5_9GAMM</name>
<evidence type="ECO:0000256" key="6">
    <source>
        <dbReference type="ARBA" id="ARBA00047939"/>
    </source>
</evidence>
<keyword evidence="3" id="KW-0547">Nucleotide-binding</keyword>
<reference evidence="9 10" key="1">
    <citation type="submission" date="2024-07" db="EMBL/GenBank/DDBJ databases">
        <title>Molecular mechanisms and environmental adaptations of flagellar loss and biofilm growth of Rhodanobacter under environmental stress.</title>
        <authorList>
            <person name="Chen M."/>
        </authorList>
    </citation>
    <scope>NUCLEOTIDE SEQUENCE [LARGE SCALE GENOMIC DNA]</scope>
    <source>
        <strain evidence="9 10">RS22</strain>
    </source>
</reference>
<evidence type="ECO:0000256" key="5">
    <source>
        <dbReference type="ARBA" id="ARBA00034531"/>
    </source>
</evidence>
<dbReference type="EMBL" id="JBGBPY010000002">
    <property type="protein sequence ID" value="MEY2184381.1"/>
    <property type="molecule type" value="Genomic_DNA"/>
</dbReference>
<keyword evidence="2" id="KW-0548">Nucleotidyltransferase</keyword>